<dbReference type="AlphaFoldDB" id="A6KJ30"/>
<dbReference type="Proteomes" id="UP000234681">
    <property type="component" value="Chromosome 19"/>
</dbReference>
<reference evidence="2" key="1">
    <citation type="submission" date="2005-09" db="EMBL/GenBank/DDBJ databases">
        <authorList>
            <person name="Mural R.J."/>
            <person name="Li P.W."/>
            <person name="Adams M.D."/>
            <person name="Amanatides P.G."/>
            <person name="Baden-Tillson H."/>
            <person name="Barnstead M."/>
            <person name="Chin S.H."/>
            <person name="Dew I."/>
            <person name="Evans C.A."/>
            <person name="Ferriera S."/>
            <person name="Flanigan M."/>
            <person name="Fosler C."/>
            <person name="Glodek A."/>
            <person name="Gu Z."/>
            <person name="Holt R.A."/>
            <person name="Jennings D."/>
            <person name="Kraft C.L."/>
            <person name="Lu F."/>
            <person name="Nguyen T."/>
            <person name="Nusskern D.R."/>
            <person name="Pfannkoch C.M."/>
            <person name="Sitter C."/>
            <person name="Sutton G.G."/>
            <person name="Venter J.C."/>
            <person name="Wang Z."/>
            <person name="Woodage T."/>
            <person name="Zheng X.H."/>
            <person name="Zhong F."/>
        </authorList>
    </citation>
    <scope>NUCLEOTIDE SEQUENCE [LARGE SCALE GENOMIC DNA]</scope>
    <source>
        <strain>BN</strain>
        <strain evidence="2">Sprague-Dawley</strain>
    </source>
</reference>
<name>A6KJ30_RAT</name>
<evidence type="ECO:0000313" key="1">
    <source>
        <dbReference type="EMBL" id="EDL96752.1"/>
    </source>
</evidence>
<protein>
    <submittedName>
        <fullName evidence="1">RCG50889</fullName>
    </submittedName>
</protein>
<accession>A6KJ30</accession>
<gene>
    <name evidence="1" type="ORF">rCG_50889</name>
</gene>
<organism evidence="1 2">
    <name type="scientific">Rattus norvegicus</name>
    <name type="common">Rat</name>
    <dbReference type="NCBI Taxonomy" id="10116"/>
    <lineage>
        <taxon>Eukaryota</taxon>
        <taxon>Metazoa</taxon>
        <taxon>Chordata</taxon>
        <taxon>Craniata</taxon>
        <taxon>Vertebrata</taxon>
        <taxon>Euteleostomi</taxon>
        <taxon>Mammalia</taxon>
        <taxon>Eutheria</taxon>
        <taxon>Euarchontoglires</taxon>
        <taxon>Glires</taxon>
        <taxon>Rodentia</taxon>
        <taxon>Myomorpha</taxon>
        <taxon>Muroidea</taxon>
        <taxon>Muridae</taxon>
        <taxon>Murinae</taxon>
        <taxon>Rattus</taxon>
    </lineage>
</organism>
<sequence length="39" mass="4187">MPAELAVCRVMRLCLPCSKIDAKFQSVLLPAVCFSATSS</sequence>
<evidence type="ECO:0000313" key="2">
    <source>
        <dbReference type="Proteomes" id="UP000234681"/>
    </source>
</evidence>
<proteinExistence type="predicted"/>
<dbReference type="EMBL" id="CH474054">
    <property type="protein sequence ID" value="EDL96752.1"/>
    <property type="molecule type" value="Genomic_DNA"/>
</dbReference>